<dbReference type="PRINTS" id="PR00081">
    <property type="entry name" value="GDHRDH"/>
</dbReference>
<dbReference type="SMART" id="SM00822">
    <property type="entry name" value="PKS_KR"/>
    <property type="match status" value="1"/>
</dbReference>
<keyword evidence="5" id="KW-1185">Reference proteome</keyword>
<dbReference type="InterPro" id="IPR050259">
    <property type="entry name" value="SDR"/>
</dbReference>
<dbReference type="CDD" id="cd05359">
    <property type="entry name" value="ChcA_like_SDR_c"/>
    <property type="match status" value="1"/>
</dbReference>
<dbReference type="PANTHER" id="PTHR42879">
    <property type="entry name" value="3-OXOACYL-(ACYL-CARRIER-PROTEIN) REDUCTASE"/>
    <property type="match status" value="1"/>
</dbReference>
<dbReference type="EMBL" id="CP019454">
    <property type="protein sequence ID" value="AUW93443.1"/>
    <property type="molecule type" value="Genomic_DNA"/>
</dbReference>
<dbReference type="PANTHER" id="PTHR42879:SF2">
    <property type="entry name" value="3-OXOACYL-[ACYL-CARRIER-PROTEIN] REDUCTASE FABG"/>
    <property type="match status" value="1"/>
</dbReference>
<accession>A0ABN5H1F9</accession>
<evidence type="ECO:0000313" key="4">
    <source>
        <dbReference type="EMBL" id="AUW93443.1"/>
    </source>
</evidence>
<protein>
    <submittedName>
        <fullName evidence="4">Short-chain dehydrogenase</fullName>
    </submittedName>
</protein>
<reference evidence="4 5" key="1">
    <citation type="journal article" date="2019" name="Sci. Rep.">
        <title>Sulfobacillus thermotolerans: new insights into resistance and metabolic capacities of acidophilic chemolithotrophs.</title>
        <authorList>
            <person name="Panyushkina A.E."/>
            <person name="Babenko V.V."/>
            <person name="Nikitina A.S."/>
            <person name="Selezneva O.V."/>
            <person name="Tsaplina I.A."/>
            <person name="Letarova M.A."/>
            <person name="Kostryukova E.S."/>
            <person name="Letarov A.V."/>
        </authorList>
    </citation>
    <scope>NUCLEOTIDE SEQUENCE [LARGE SCALE GENOMIC DNA]</scope>
    <source>
        <strain evidence="4 5">Kr1</strain>
    </source>
</reference>
<dbReference type="Gene3D" id="3.40.50.720">
    <property type="entry name" value="NAD(P)-binding Rossmann-like Domain"/>
    <property type="match status" value="1"/>
</dbReference>
<name>A0ABN5H1F9_9FIRM</name>
<dbReference type="Proteomes" id="UP000325292">
    <property type="component" value="Chromosome"/>
</dbReference>
<dbReference type="InterPro" id="IPR036291">
    <property type="entry name" value="NAD(P)-bd_dom_sf"/>
</dbReference>
<gene>
    <name evidence="4" type="ORF">BXT84_05320</name>
</gene>
<feature type="domain" description="Ketoreductase" evidence="3">
    <location>
        <begin position="6"/>
        <end position="187"/>
    </location>
</feature>
<comment type="similarity">
    <text evidence="1">Belongs to the short-chain dehydrogenases/reductases (SDR) family.</text>
</comment>
<organism evidence="4 5">
    <name type="scientific">Sulfobacillus thermotolerans</name>
    <dbReference type="NCBI Taxonomy" id="338644"/>
    <lineage>
        <taxon>Bacteria</taxon>
        <taxon>Bacillati</taxon>
        <taxon>Bacillota</taxon>
        <taxon>Clostridia</taxon>
        <taxon>Eubacteriales</taxon>
        <taxon>Clostridiales Family XVII. Incertae Sedis</taxon>
        <taxon>Sulfobacillus</taxon>
    </lineage>
</organism>
<keyword evidence="2" id="KW-0443">Lipid metabolism</keyword>
<dbReference type="InterPro" id="IPR057326">
    <property type="entry name" value="KR_dom"/>
</dbReference>
<proteinExistence type="inferred from homology"/>
<evidence type="ECO:0000259" key="3">
    <source>
        <dbReference type="SMART" id="SM00822"/>
    </source>
</evidence>
<dbReference type="SUPFAM" id="SSF51735">
    <property type="entry name" value="NAD(P)-binding Rossmann-fold domains"/>
    <property type="match status" value="1"/>
</dbReference>
<keyword evidence="2" id="KW-0753">Steroid metabolism</keyword>
<evidence type="ECO:0000256" key="2">
    <source>
        <dbReference type="ARBA" id="ARBA00023221"/>
    </source>
</evidence>
<dbReference type="InterPro" id="IPR002347">
    <property type="entry name" value="SDR_fam"/>
</dbReference>
<evidence type="ECO:0000313" key="5">
    <source>
        <dbReference type="Proteomes" id="UP000325292"/>
    </source>
</evidence>
<sequence length="249" mass="26829">MHVKGKVALVTGASRGIGRATALLLAERGAEVIVNFVNNANAAEDTVRAIHEHGGRAVAWPADVRQVDDVERMVRHIDEQWGRLDILVSNAAMPFTMKSLDDMTWQEFQQKLNDELQAAFLMTKAVIPLMARHHAGRIVYVGSGLSKHTAPRMAAHGTAKAALTQFARYVATEYGPLGITANVVSPGLVRTEATAFQSPTFLEHVAQTTPLGRVAEPIDVARVIAMYVSDDSGFVTGTYIPVNGGAAME</sequence>
<dbReference type="Pfam" id="PF13561">
    <property type="entry name" value="adh_short_C2"/>
    <property type="match status" value="1"/>
</dbReference>
<evidence type="ECO:0000256" key="1">
    <source>
        <dbReference type="ARBA" id="ARBA00006484"/>
    </source>
</evidence>